<feature type="domain" description="NADP-dependent oxidoreductase" evidence="4">
    <location>
        <begin position="280"/>
        <end position="549"/>
    </location>
</feature>
<dbReference type="InterPro" id="IPR020471">
    <property type="entry name" value="AKR"/>
</dbReference>
<keyword evidence="3" id="KW-0560">Oxidoreductase</keyword>
<dbReference type="FunFam" id="3.20.20.100:FF:000023">
    <property type="entry name" value="aldose reductase"/>
    <property type="match status" value="1"/>
</dbReference>
<dbReference type="SUPFAM" id="SSF51430">
    <property type="entry name" value="NAD(P)-linked oxidoreductase"/>
    <property type="match status" value="2"/>
</dbReference>
<dbReference type="PROSITE" id="PS00798">
    <property type="entry name" value="ALDOKETO_REDUCTASE_1"/>
    <property type="match status" value="2"/>
</dbReference>
<dbReference type="Proteomes" id="UP000075809">
    <property type="component" value="Unassembled WGS sequence"/>
</dbReference>
<accession>A0A151WR27</accession>
<dbReference type="InterPro" id="IPR023210">
    <property type="entry name" value="NADP_OxRdtase_dom"/>
</dbReference>
<evidence type="ECO:0000256" key="1">
    <source>
        <dbReference type="ARBA" id="ARBA00007905"/>
    </source>
</evidence>
<dbReference type="InterPro" id="IPR018170">
    <property type="entry name" value="Aldo/ket_reductase_CS"/>
</dbReference>
<evidence type="ECO:0000313" key="6">
    <source>
        <dbReference type="Proteomes" id="UP000075809"/>
    </source>
</evidence>
<dbReference type="GO" id="GO:0016491">
    <property type="term" value="F:oxidoreductase activity"/>
    <property type="evidence" value="ECO:0007669"/>
    <property type="project" value="UniProtKB-KW"/>
</dbReference>
<dbReference type="EMBL" id="KQ982807">
    <property type="protein sequence ID" value="KYQ50362.1"/>
    <property type="molecule type" value="Genomic_DNA"/>
</dbReference>
<dbReference type="Gene3D" id="3.20.20.100">
    <property type="entry name" value="NADP-dependent oxidoreductase domain"/>
    <property type="match status" value="2"/>
</dbReference>
<dbReference type="PRINTS" id="PR00069">
    <property type="entry name" value="ALDKETRDTASE"/>
</dbReference>
<organism evidence="5 6">
    <name type="scientific">Mycetomoellerius zeteki</name>
    <dbReference type="NCBI Taxonomy" id="64791"/>
    <lineage>
        <taxon>Eukaryota</taxon>
        <taxon>Metazoa</taxon>
        <taxon>Ecdysozoa</taxon>
        <taxon>Arthropoda</taxon>
        <taxon>Hexapoda</taxon>
        <taxon>Insecta</taxon>
        <taxon>Pterygota</taxon>
        <taxon>Neoptera</taxon>
        <taxon>Endopterygota</taxon>
        <taxon>Hymenoptera</taxon>
        <taxon>Apocrita</taxon>
        <taxon>Aculeata</taxon>
        <taxon>Formicoidea</taxon>
        <taxon>Formicidae</taxon>
        <taxon>Myrmicinae</taxon>
        <taxon>Mycetomoellerius</taxon>
    </lineage>
</organism>
<dbReference type="PROSITE" id="PS00063">
    <property type="entry name" value="ALDOKETO_REDUCTASE_3"/>
    <property type="match status" value="1"/>
</dbReference>
<feature type="domain" description="NADP-dependent oxidoreductase" evidence="4">
    <location>
        <begin position="17"/>
        <end position="270"/>
    </location>
</feature>
<protein>
    <submittedName>
        <fullName evidence="5">Alcohol dehydrogenase [NADP+] A</fullName>
    </submittedName>
</protein>
<dbReference type="PANTHER" id="PTHR11732">
    <property type="entry name" value="ALDO/KETO REDUCTASE"/>
    <property type="match status" value="1"/>
</dbReference>
<dbReference type="CDD" id="cd19116">
    <property type="entry name" value="AKR_AKR2E1-5"/>
    <property type="match status" value="1"/>
</dbReference>
<dbReference type="Pfam" id="PF00248">
    <property type="entry name" value="Aldo_ket_red"/>
    <property type="match status" value="2"/>
</dbReference>
<dbReference type="PROSITE" id="PS00062">
    <property type="entry name" value="ALDOKETO_REDUCTASE_2"/>
    <property type="match status" value="2"/>
</dbReference>
<reference evidence="5 6" key="1">
    <citation type="submission" date="2015-09" db="EMBL/GenBank/DDBJ databases">
        <title>Trachymyrmex zeteki WGS genome.</title>
        <authorList>
            <person name="Nygaard S."/>
            <person name="Hu H."/>
            <person name="Boomsma J."/>
            <person name="Zhang G."/>
        </authorList>
    </citation>
    <scope>NUCLEOTIDE SEQUENCE [LARGE SCALE GENOMIC DNA]</scope>
    <source>
        <strain evidence="5">Tzet28-1</strain>
        <tissue evidence="5">Whole body</tissue>
    </source>
</reference>
<keyword evidence="2" id="KW-0521">NADP</keyword>
<dbReference type="AlphaFoldDB" id="A0A151WR27"/>
<proteinExistence type="inferred from homology"/>
<keyword evidence="6" id="KW-1185">Reference proteome</keyword>
<dbReference type="STRING" id="64791.A0A151WR27"/>
<evidence type="ECO:0000256" key="2">
    <source>
        <dbReference type="ARBA" id="ARBA00022857"/>
    </source>
</evidence>
<dbReference type="InterPro" id="IPR044488">
    <property type="entry name" value="AKR2E"/>
</dbReference>
<evidence type="ECO:0000259" key="4">
    <source>
        <dbReference type="Pfam" id="PF00248"/>
    </source>
</evidence>
<dbReference type="InterPro" id="IPR036812">
    <property type="entry name" value="NAD(P)_OxRdtase_dom_sf"/>
</dbReference>
<dbReference type="FunFam" id="3.20.20.100:FF:000006">
    <property type="entry name" value="Aldo-keto reductase family 1 member A1"/>
    <property type="match status" value="1"/>
</dbReference>
<name>A0A151WR27_9HYME</name>
<comment type="similarity">
    <text evidence="1">Belongs to the aldo/keto reductase family.</text>
</comment>
<gene>
    <name evidence="5" type="ORF">ALC60_10479</name>
</gene>
<evidence type="ECO:0000256" key="3">
    <source>
        <dbReference type="ARBA" id="ARBA00023002"/>
    </source>
</evidence>
<sequence length="560" mass="62959">MAAQTTVLNNGVKIPVLGLGTWQAGDDPKIVEQAVHDAIDAGYRHFDCAYIYQNEKEIGKVLREKIAKGIVKREDLFITTKLWNTFHKRDNVVPACRRSVENFGLGYVDLYLIHWPISYAENADGIIPVDENGDPMFGHEDFLDTWCGMEECMKLGLTRSIGLSNFNSEQIDRVLSIAQIKPVMNQVECHPNLNQRKLRDFCASRDIAVTAYSPFGSPNWPWAKPGDLKVVLHAPEIVNIGAKYGKTPAQVILRYLSAITMAGIPTITFSNGYKMPMLGLGTYNSQMGNVKRAVQDAIDLGYRHIDTAFFYGNEKEIGEAIRDKIKDGSVTREDLFITTKLWNNFHKEEHVVPACKQSLANLGLDYVDLFLVHWPFAFKEGDDLWPSDAAGNLCQSDIDYLETWKGMEECVHQSLTRSIGISNFNSEQITRLLKSAKIAPVNNQVEVNINVNQEKLIDFCKKHDITITAYSPLGQPGNVSGIDNKLGNPVILQLAKKYNKTPAQIALRYVYQHGTVPIPKSVTKSRIKENMEFFDFMLTSDEMNAIRKLGTGQRVAFFTP</sequence>
<evidence type="ECO:0000313" key="5">
    <source>
        <dbReference type="EMBL" id="KYQ50362.1"/>
    </source>
</evidence>